<dbReference type="Pfam" id="PF03372">
    <property type="entry name" value="Exo_endo_phos"/>
    <property type="match status" value="1"/>
</dbReference>
<evidence type="ECO:0000256" key="3">
    <source>
        <dbReference type="ARBA" id="ARBA00012388"/>
    </source>
</evidence>
<feature type="domain" description="Poly(A) polymerase central" evidence="12">
    <location>
        <begin position="971"/>
        <end position="1114"/>
    </location>
</feature>
<dbReference type="Pfam" id="PF04928">
    <property type="entry name" value="PAP_central"/>
    <property type="match status" value="1"/>
</dbReference>
<evidence type="ECO:0000313" key="13">
    <source>
        <dbReference type="EMBL" id="CAF4736969.1"/>
    </source>
</evidence>
<dbReference type="InterPro" id="IPR040459">
    <property type="entry name" value="MJ1316"/>
</dbReference>
<evidence type="ECO:0000313" key="14">
    <source>
        <dbReference type="Proteomes" id="UP000663848"/>
    </source>
</evidence>
<comment type="catalytic activity">
    <reaction evidence="9">
        <text>RNA(n) + ATP = RNA(n)-3'-adenine ribonucleotide + diphosphate</text>
        <dbReference type="Rhea" id="RHEA:11332"/>
        <dbReference type="Rhea" id="RHEA-COMP:14527"/>
        <dbReference type="Rhea" id="RHEA-COMP:17347"/>
        <dbReference type="ChEBI" id="CHEBI:30616"/>
        <dbReference type="ChEBI" id="CHEBI:33019"/>
        <dbReference type="ChEBI" id="CHEBI:140395"/>
        <dbReference type="ChEBI" id="CHEBI:173115"/>
        <dbReference type="EC" id="2.7.7.19"/>
    </reaction>
</comment>
<dbReference type="InterPro" id="IPR007012">
    <property type="entry name" value="PolA_pol_cen_dom"/>
</dbReference>
<feature type="domain" description="MJ1316 RNA cyclic group end recognition" evidence="11">
    <location>
        <begin position="142"/>
        <end position="210"/>
    </location>
</feature>
<dbReference type="Proteomes" id="UP000663848">
    <property type="component" value="Unassembled WGS sequence"/>
</dbReference>
<dbReference type="SUPFAM" id="SSF55144">
    <property type="entry name" value="LigT-like"/>
    <property type="match status" value="1"/>
</dbReference>
<dbReference type="Pfam" id="PF13563">
    <property type="entry name" value="2_5_RNA_ligase2"/>
    <property type="match status" value="1"/>
</dbReference>
<dbReference type="AlphaFoldDB" id="A0A821KPP6"/>
<evidence type="ECO:0000256" key="7">
    <source>
        <dbReference type="ARBA" id="ARBA00022840"/>
    </source>
</evidence>
<dbReference type="InterPro" id="IPR036691">
    <property type="entry name" value="Endo/exonu/phosph_ase_sf"/>
</dbReference>
<dbReference type="InterPro" id="IPR009097">
    <property type="entry name" value="Cyclic_Pdiesterase"/>
</dbReference>
<evidence type="ECO:0000259" key="12">
    <source>
        <dbReference type="Pfam" id="PF04928"/>
    </source>
</evidence>
<accession>A0A821KPP6</accession>
<evidence type="ECO:0000259" key="10">
    <source>
        <dbReference type="Pfam" id="PF03372"/>
    </source>
</evidence>
<dbReference type="EMBL" id="CAJOBR010003405">
    <property type="protein sequence ID" value="CAF4736969.1"/>
    <property type="molecule type" value="Genomic_DNA"/>
</dbReference>
<dbReference type="SUPFAM" id="SSF56219">
    <property type="entry name" value="DNase I-like"/>
    <property type="match status" value="1"/>
</dbReference>
<evidence type="ECO:0000256" key="6">
    <source>
        <dbReference type="ARBA" id="ARBA00022741"/>
    </source>
</evidence>
<evidence type="ECO:0000259" key="11">
    <source>
        <dbReference type="Pfam" id="PF04457"/>
    </source>
</evidence>
<keyword evidence="7" id="KW-0067">ATP-binding</keyword>
<protein>
    <recommendedName>
        <fullName evidence="3">polynucleotide adenylyltransferase</fullName>
        <ecNumber evidence="3">2.7.7.19</ecNumber>
    </recommendedName>
</protein>
<dbReference type="PANTHER" id="PTHR10682:SF10">
    <property type="entry name" value="POLYNUCLEOTIDE ADENYLYLTRANSFERASE"/>
    <property type="match status" value="1"/>
</dbReference>
<proteinExistence type="inferred from homology"/>
<keyword evidence="8" id="KW-0539">Nucleus</keyword>
<evidence type="ECO:0000256" key="9">
    <source>
        <dbReference type="ARBA" id="ARBA00048830"/>
    </source>
</evidence>
<organism evidence="13 14">
    <name type="scientific">Rotaria socialis</name>
    <dbReference type="NCBI Taxonomy" id="392032"/>
    <lineage>
        <taxon>Eukaryota</taxon>
        <taxon>Metazoa</taxon>
        <taxon>Spiralia</taxon>
        <taxon>Gnathifera</taxon>
        <taxon>Rotifera</taxon>
        <taxon>Eurotatoria</taxon>
        <taxon>Bdelloidea</taxon>
        <taxon>Philodinida</taxon>
        <taxon>Philodinidae</taxon>
        <taxon>Rotaria</taxon>
    </lineage>
</organism>
<sequence>MAEKYIDEINTFRSILHSDDHIQIRPSGDFNQISLRLDCDIYISFFHDSLSSLITSNVHNLHISKQTSNKNSLTNKQWIDIRDYFNKLIQQSNSNTSIYLIVRSMQEYMIEISGEKQKNNEYNSISTVLISKPDASTLIKRFRSADLIFNRIIHDTTIDCSQVLIGYEDRFTGIHEIKFDEFKKVHESEYGIPMHRIRYYKINGSIVWDRINKIDILTGSEIHDETTADIEQEENLVEGMYRYDQSIHRWVLCPQVSLTSDDLTISSTSNMFIPERCQLLTWNILFDYYQSEFIYTNQRYEEILKTLKSFLPDVICLQEVTMKFLNLLLDELWLKENNYYIIIMGNILDTGQKQPYGQLMLMKNFQPRAFSICPLPISDDRKSQRKTSIKEYIIARFALNSEVTIDLVNFHLHSNHTYNSNEKRCQSLEYFFKTLNTQNYMLMGDFNFGDYDIREQNLLQTYQRQIHDLWSDIYDLDENPGYTFDPSRNICSRITSDFSLSLRLDRYLLHRLPNLSYSIEHLNIVGLETIVIDATDNKHMNQSDHYALQLIVNFRVRSISHRSALSFMPPMNIWPSVQSFREKYDPLFNQWPPHINLLWPFFDFNDTEDDEENILLPLRLLLAQYKSFDIEINEINSLEDAHITFMKLDENSTEYVKQLHENIKQIFSQDLFDKENNYHPCMTIGLFDSAKKHNQVKSLLSKLKTRKQSLFHTQSFLALAEPIQFPVRYIHLLRQTSNDDRTRFHIAYQIPFDSVLQPIGLDSYSNISFELQEFFNKTGLYETRKSYEQKQEKLNRLSNCFREIFNKNTLNYFTHGFFPYGSFRLGLDGEDLDTVLILCELNSSNTKTNLDDIVSQLRYDSFALNNHIINLITKYFNNEIIDCRNIQAIYPIISILFHDQTRVELFVEIREKSISNEQIRLVELFVEIREKSIPNEQIQDGTFLLSNFHQPVHGVHDIERLIVYTRFPPIFQHLLTFIRTWAQNVGLYGQVYGYLGGYSWAILCAYICHRYLSSNDSYFLLEEFFNLVEKFFSTYSHFNWSLEPVHLCSKLNYSYQTSEDSRGSMRILCPSPPYINTSRSTINSTRQLIIQGFQNAQKILEKNLKYEDRLKEILELSNHFPDKTIKSILQFKLSVKTLNELHQWTGYMKSRLGRFLNDCQNECNLFVQTQNNLETRNDNLERFYSIGFQLDEQILSRHRKFYNSLNQFSEQFIICPFRTDTMKISYKLMSILDWNNEHMKK</sequence>
<dbReference type="GO" id="GO:1990817">
    <property type="term" value="F:poly(A) RNA polymerase activity"/>
    <property type="evidence" value="ECO:0007669"/>
    <property type="project" value="UniProtKB-EC"/>
</dbReference>
<evidence type="ECO:0000256" key="4">
    <source>
        <dbReference type="ARBA" id="ARBA00022664"/>
    </source>
</evidence>
<feature type="domain" description="Endonuclease/exonuclease/phosphatase" evidence="10">
    <location>
        <begin position="280"/>
        <end position="448"/>
    </location>
</feature>
<dbReference type="Pfam" id="PF04457">
    <property type="entry name" value="MJ1316"/>
    <property type="match status" value="1"/>
</dbReference>
<dbReference type="InterPro" id="IPR005135">
    <property type="entry name" value="Endo/exonuclease/phosphatase"/>
</dbReference>
<comment type="caution">
    <text evidence="13">The sequence shown here is derived from an EMBL/GenBank/DDBJ whole genome shotgun (WGS) entry which is preliminary data.</text>
</comment>
<dbReference type="Gene3D" id="3.60.10.10">
    <property type="entry name" value="Endonuclease/exonuclease/phosphatase"/>
    <property type="match status" value="1"/>
</dbReference>
<name>A0A821KPP6_9BILA</name>
<reference evidence="13" key="1">
    <citation type="submission" date="2021-02" db="EMBL/GenBank/DDBJ databases">
        <authorList>
            <person name="Nowell W R."/>
        </authorList>
    </citation>
    <scope>NUCLEOTIDE SEQUENCE</scope>
</reference>
<comment type="similarity">
    <text evidence="2">Belongs to the poly(A) polymerase family.</text>
</comment>
<gene>
    <name evidence="13" type="ORF">QYT958_LOCUS20003</name>
</gene>
<dbReference type="Gene3D" id="3.90.1140.10">
    <property type="entry name" value="Cyclic phosphodiesterase"/>
    <property type="match status" value="1"/>
</dbReference>
<comment type="subcellular location">
    <subcellularLocation>
        <location evidence="1">Nucleus</location>
    </subcellularLocation>
</comment>
<keyword evidence="5" id="KW-0808">Transferase</keyword>
<keyword evidence="6" id="KW-0547">Nucleotide-binding</keyword>
<evidence type="ECO:0000256" key="8">
    <source>
        <dbReference type="ARBA" id="ARBA00023242"/>
    </source>
</evidence>
<dbReference type="PANTHER" id="PTHR10682">
    <property type="entry name" value="POLY A POLYMERASE"/>
    <property type="match status" value="1"/>
</dbReference>
<dbReference type="GO" id="GO:0005524">
    <property type="term" value="F:ATP binding"/>
    <property type="evidence" value="ECO:0007669"/>
    <property type="project" value="UniProtKB-KW"/>
</dbReference>
<dbReference type="Gene3D" id="1.10.1410.10">
    <property type="match status" value="1"/>
</dbReference>
<evidence type="ECO:0000256" key="5">
    <source>
        <dbReference type="ARBA" id="ARBA00022679"/>
    </source>
</evidence>
<dbReference type="GO" id="GO:0006397">
    <property type="term" value="P:mRNA processing"/>
    <property type="evidence" value="ECO:0007669"/>
    <property type="project" value="UniProtKB-KW"/>
</dbReference>
<dbReference type="GO" id="GO:0005634">
    <property type="term" value="C:nucleus"/>
    <property type="evidence" value="ECO:0007669"/>
    <property type="project" value="UniProtKB-SubCell"/>
</dbReference>
<keyword evidence="4" id="KW-0507">mRNA processing</keyword>
<dbReference type="SUPFAM" id="SSF81631">
    <property type="entry name" value="PAP/OAS1 substrate-binding domain"/>
    <property type="match status" value="1"/>
</dbReference>
<evidence type="ECO:0000256" key="1">
    <source>
        <dbReference type="ARBA" id="ARBA00004123"/>
    </source>
</evidence>
<evidence type="ECO:0000256" key="2">
    <source>
        <dbReference type="ARBA" id="ARBA00010912"/>
    </source>
</evidence>
<dbReference type="EC" id="2.7.7.19" evidence="3"/>